<dbReference type="AlphaFoldDB" id="A0AAV0FW58"/>
<dbReference type="Proteomes" id="UP001152523">
    <property type="component" value="Unassembled WGS sequence"/>
</dbReference>
<keyword evidence="4" id="KW-1185">Reference proteome</keyword>
<proteinExistence type="predicted"/>
<dbReference type="InterPro" id="IPR050358">
    <property type="entry name" value="RSE1/DDB1/CFT1"/>
</dbReference>
<dbReference type="Gene3D" id="2.130.10.10">
    <property type="entry name" value="YVTN repeat-like/Quinoprotein amine dehydrogenase"/>
    <property type="match status" value="1"/>
</dbReference>
<name>A0AAV0FW58_9ASTE</name>
<dbReference type="InterPro" id="IPR015943">
    <property type="entry name" value="WD40/YVTN_repeat-like_dom_sf"/>
</dbReference>
<feature type="domain" description="RSE1/DDB1/CPSF1 C-terminal" evidence="2">
    <location>
        <begin position="49"/>
        <end position="175"/>
    </location>
</feature>
<gene>
    <name evidence="3" type="ORF">CEPIT_LOCUS37819</name>
</gene>
<protein>
    <recommendedName>
        <fullName evidence="2">RSE1/DDB1/CPSF1 C-terminal domain-containing protein</fullName>
    </recommendedName>
</protein>
<sequence>MGLLLPLLFFTMLTVIMGLYNYTTTQGALKICHLPSLLSYDNYWPVQKIFDYAPKLAESWKGQKLLSRAEFHMGAYISKFLRLQLLLNSTYRTGTDKTNCFALLFGTLDGGVGYIAPLDELTFRRLQSLQKKLVDAIPHVAGLNPKSFRLYRSNGKAHRPGPDNIVDGELLFHYEMLSLEEQVEIAHQIGTTRPQIMSNLNDLTISNSFL</sequence>
<evidence type="ECO:0000256" key="1">
    <source>
        <dbReference type="SAM" id="SignalP"/>
    </source>
</evidence>
<dbReference type="Gene3D" id="1.10.150.910">
    <property type="match status" value="1"/>
</dbReference>
<keyword evidence="1" id="KW-0732">Signal</keyword>
<dbReference type="PANTHER" id="PTHR10644">
    <property type="entry name" value="DNA REPAIR/RNA PROCESSING CPSF FAMILY"/>
    <property type="match status" value="1"/>
</dbReference>
<organism evidence="3 4">
    <name type="scientific">Cuscuta epithymum</name>
    <dbReference type="NCBI Taxonomy" id="186058"/>
    <lineage>
        <taxon>Eukaryota</taxon>
        <taxon>Viridiplantae</taxon>
        <taxon>Streptophyta</taxon>
        <taxon>Embryophyta</taxon>
        <taxon>Tracheophyta</taxon>
        <taxon>Spermatophyta</taxon>
        <taxon>Magnoliopsida</taxon>
        <taxon>eudicotyledons</taxon>
        <taxon>Gunneridae</taxon>
        <taxon>Pentapetalae</taxon>
        <taxon>asterids</taxon>
        <taxon>lamiids</taxon>
        <taxon>Solanales</taxon>
        <taxon>Convolvulaceae</taxon>
        <taxon>Cuscuteae</taxon>
        <taxon>Cuscuta</taxon>
        <taxon>Cuscuta subgen. Cuscuta</taxon>
    </lineage>
</organism>
<dbReference type="Pfam" id="PF03178">
    <property type="entry name" value="CPSF_A"/>
    <property type="match status" value="1"/>
</dbReference>
<evidence type="ECO:0000259" key="2">
    <source>
        <dbReference type="Pfam" id="PF03178"/>
    </source>
</evidence>
<dbReference type="EMBL" id="CAMAPF010001018">
    <property type="protein sequence ID" value="CAH9139749.1"/>
    <property type="molecule type" value="Genomic_DNA"/>
</dbReference>
<reference evidence="3" key="1">
    <citation type="submission" date="2022-07" db="EMBL/GenBank/DDBJ databases">
        <authorList>
            <person name="Macas J."/>
            <person name="Novak P."/>
            <person name="Neumann P."/>
        </authorList>
    </citation>
    <scope>NUCLEOTIDE SEQUENCE</scope>
</reference>
<dbReference type="GO" id="GO:0003676">
    <property type="term" value="F:nucleic acid binding"/>
    <property type="evidence" value="ECO:0007669"/>
    <property type="project" value="InterPro"/>
</dbReference>
<feature type="chain" id="PRO_5043325721" description="RSE1/DDB1/CPSF1 C-terminal domain-containing protein" evidence="1">
    <location>
        <begin position="19"/>
        <end position="210"/>
    </location>
</feature>
<dbReference type="InterPro" id="IPR004871">
    <property type="entry name" value="RSE1/DDB1/CPSF1_C"/>
</dbReference>
<evidence type="ECO:0000313" key="4">
    <source>
        <dbReference type="Proteomes" id="UP001152523"/>
    </source>
</evidence>
<feature type="signal peptide" evidence="1">
    <location>
        <begin position="1"/>
        <end position="18"/>
    </location>
</feature>
<comment type="caution">
    <text evidence="3">The sequence shown here is derived from an EMBL/GenBank/DDBJ whole genome shotgun (WGS) entry which is preliminary data.</text>
</comment>
<dbReference type="GO" id="GO:0005634">
    <property type="term" value="C:nucleus"/>
    <property type="evidence" value="ECO:0007669"/>
    <property type="project" value="InterPro"/>
</dbReference>
<evidence type="ECO:0000313" key="3">
    <source>
        <dbReference type="EMBL" id="CAH9139749.1"/>
    </source>
</evidence>
<accession>A0AAV0FW58</accession>